<dbReference type="InterPro" id="IPR006660">
    <property type="entry name" value="Arsenate_reductase-like"/>
</dbReference>
<dbReference type="EMBL" id="CP009574">
    <property type="protein sequence ID" value="AIT09355.1"/>
    <property type="molecule type" value="Genomic_DNA"/>
</dbReference>
<dbReference type="HOGENOM" id="CLU_116644_2_0_6"/>
<dbReference type="eggNOG" id="COG1393">
    <property type="taxonomic scope" value="Bacteria"/>
</dbReference>
<accession>A0A097EP67</accession>
<organism evidence="3 4">
    <name type="scientific">Candidatus Francisella endociliophora</name>
    <dbReference type="NCBI Taxonomy" id="653937"/>
    <lineage>
        <taxon>Bacteria</taxon>
        <taxon>Pseudomonadati</taxon>
        <taxon>Pseudomonadota</taxon>
        <taxon>Gammaproteobacteria</taxon>
        <taxon>Thiotrichales</taxon>
        <taxon>Francisellaceae</taxon>
        <taxon>Francisella</taxon>
    </lineage>
</organism>
<dbReference type="Gene3D" id="3.40.30.10">
    <property type="entry name" value="Glutaredoxin"/>
    <property type="match status" value="1"/>
</dbReference>
<dbReference type="Proteomes" id="UP000029672">
    <property type="component" value="Chromosome"/>
</dbReference>
<dbReference type="AlphaFoldDB" id="A0A097EP67"/>
<comment type="similarity">
    <text evidence="1 2">Belongs to the ArsC family.</text>
</comment>
<dbReference type="KEGG" id="frf:LO80_04810"/>
<evidence type="ECO:0000256" key="1">
    <source>
        <dbReference type="ARBA" id="ARBA00007198"/>
    </source>
</evidence>
<evidence type="ECO:0000313" key="3">
    <source>
        <dbReference type="EMBL" id="AIT09355.1"/>
    </source>
</evidence>
<evidence type="ECO:0000313" key="4">
    <source>
        <dbReference type="Proteomes" id="UP000029672"/>
    </source>
</evidence>
<dbReference type="CDD" id="cd02977">
    <property type="entry name" value="ArsC_family"/>
    <property type="match status" value="1"/>
</dbReference>
<proteinExistence type="inferred from homology"/>
<gene>
    <name evidence="3" type="ORF">LO80_04810</name>
</gene>
<dbReference type="PANTHER" id="PTHR30041">
    <property type="entry name" value="ARSENATE REDUCTASE"/>
    <property type="match status" value="1"/>
</dbReference>
<dbReference type="Pfam" id="PF03960">
    <property type="entry name" value="ArsC"/>
    <property type="match status" value="1"/>
</dbReference>
<dbReference type="PANTHER" id="PTHR30041:SF8">
    <property type="entry name" value="PROTEIN YFFB"/>
    <property type="match status" value="1"/>
</dbReference>
<dbReference type="RefSeq" id="WP_040009055.1">
    <property type="nucleotide sequence ID" value="NZ_CP009574.1"/>
</dbReference>
<dbReference type="PROSITE" id="PS51353">
    <property type="entry name" value="ARSC"/>
    <property type="match status" value="1"/>
</dbReference>
<evidence type="ECO:0000256" key="2">
    <source>
        <dbReference type="PROSITE-ProRule" id="PRU01282"/>
    </source>
</evidence>
<keyword evidence="4" id="KW-1185">Reference proteome</keyword>
<dbReference type="InterPro" id="IPR036249">
    <property type="entry name" value="Thioredoxin-like_sf"/>
</dbReference>
<name>A0A097EP67_9GAMM</name>
<dbReference type="STRING" id="1547445.LO80_04810"/>
<dbReference type="OrthoDB" id="9803749at2"/>
<protein>
    <submittedName>
        <fullName evidence="3">ArsC family transcriptional regulator</fullName>
    </submittedName>
</protein>
<reference evidence="3 4" key="1">
    <citation type="submission" date="2014-10" db="EMBL/GenBank/DDBJ databases">
        <title>Whole genome sequence of Francisella endociliophora strain FSC1006, isolated from a laboratory culture of the marine ciliate Euplotes raikovi.</title>
        <authorList>
            <person name="Granberg M."/>
            <person name="Backman S."/>
            <person name="Lundmark E."/>
            <person name="Nilsson E."/>
            <person name="Karlsson E."/>
            <person name="Thelaus J."/>
            <person name="Ohrman C."/>
            <person name="Larkeryd A."/>
            <person name="Stenberg P."/>
        </authorList>
    </citation>
    <scope>NUCLEOTIDE SEQUENCE [LARGE SCALE GENOMIC DNA]</scope>
    <source>
        <strain evidence="3 4">FSC1006</strain>
    </source>
</reference>
<dbReference type="SUPFAM" id="SSF52833">
    <property type="entry name" value="Thioredoxin-like"/>
    <property type="match status" value="1"/>
</dbReference>
<sequence>MIKVFGINNCTSVRNALKFFEEKGKQVEYVNLRKEKPSWQEMQKIKEMGGFQTIDLFNSKGKLFAEMGLKEKFTNLSEEEAFKLLVTDALLFKRPLVVDGDYARTGWNKKEYEAHWN</sequence>